<feature type="transmembrane region" description="Helical" evidence="1">
    <location>
        <begin position="57"/>
        <end position="74"/>
    </location>
</feature>
<feature type="transmembrane region" description="Helical" evidence="1">
    <location>
        <begin position="80"/>
        <end position="97"/>
    </location>
</feature>
<reference evidence="2" key="1">
    <citation type="submission" date="2022-12" db="EMBL/GenBank/DDBJ databases">
        <authorList>
            <person name="Voronina O.L."/>
            <person name="Kunda M.S."/>
            <person name="Ryzhova N."/>
            <person name="Aksenova E.I."/>
        </authorList>
    </citation>
    <scope>NUCLEOTIDE SEQUENCE</scope>
    <source>
        <strain evidence="2">SCCH136:Ach223948</strain>
    </source>
</reference>
<organism evidence="2 3">
    <name type="scientific">Alcaligenes xylosoxydans xylosoxydans</name>
    <name type="common">Achromobacter xylosoxidans</name>
    <dbReference type="NCBI Taxonomy" id="85698"/>
    <lineage>
        <taxon>Bacteria</taxon>
        <taxon>Pseudomonadati</taxon>
        <taxon>Pseudomonadota</taxon>
        <taxon>Betaproteobacteria</taxon>
        <taxon>Burkholderiales</taxon>
        <taxon>Alcaligenaceae</taxon>
        <taxon>Achromobacter</taxon>
    </lineage>
</organism>
<keyword evidence="1" id="KW-1133">Transmembrane helix</keyword>
<comment type="caution">
    <text evidence="2">The sequence shown here is derived from an EMBL/GenBank/DDBJ whole genome shotgun (WGS) entry which is preliminary data.</text>
</comment>
<accession>A0A0D6H6C3</accession>
<dbReference type="EMBL" id="JAPZVI010000012">
    <property type="protein sequence ID" value="MCZ8403029.1"/>
    <property type="molecule type" value="Genomic_DNA"/>
</dbReference>
<keyword evidence="1" id="KW-0472">Membrane</keyword>
<evidence type="ECO:0000256" key="1">
    <source>
        <dbReference type="SAM" id="Phobius"/>
    </source>
</evidence>
<evidence type="ECO:0008006" key="4">
    <source>
        <dbReference type="Google" id="ProtNLM"/>
    </source>
</evidence>
<dbReference type="KEGG" id="axx:ERS451415_02147"/>
<dbReference type="Proteomes" id="UP001141992">
    <property type="component" value="Unassembled WGS sequence"/>
</dbReference>
<gene>
    <name evidence="2" type="ORF">O9570_16370</name>
</gene>
<feature type="transmembrane region" description="Helical" evidence="1">
    <location>
        <begin position="27"/>
        <end position="45"/>
    </location>
</feature>
<evidence type="ECO:0000313" key="3">
    <source>
        <dbReference type="Proteomes" id="UP001141992"/>
    </source>
</evidence>
<proteinExistence type="predicted"/>
<protein>
    <recommendedName>
        <fullName evidence="4">DNA gyrase subunit B</fullName>
    </recommendedName>
</protein>
<evidence type="ECO:0000313" key="2">
    <source>
        <dbReference type="EMBL" id="MCZ8403029.1"/>
    </source>
</evidence>
<feature type="transmembrane region" description="Helical" evidence="1">
    <location>
        <begin position="129"/>
        <end position="150"/>
    </location>
</feature>
<dbReference type="RefSeq" id="WP_024068450.1">
    <property type="nucleotide sequence ID" value="NZ_CABIYZ010000001.1"/>
</dbReference>
<dbReference type="AlphaFoldDB" id="A0A0D6H6C3"/>
<keyword evidence="1" id="KW-0812">Transmembrane</keyword>
<dbReference type="eggNOG" id="COG4648">
    <property type="taxonomic scope" value="Bacteria"/>
</dbReference>
<sequence>MKRGVACVLAVAGLAYPFVVYATLGRVSAAWLALPLALLWLARGLAAGRGGEPGGRLLPLAAVAFCVVLAATNSPDWLRWYPVMVNGMLLVLFGASLHRGRPVVERLARLRHPDLPPAGVRYTRAVTRVWCGFFAINGTVAAMLAAWGPWSWWTAYNGAISYVLMGLLMGAEWLLRPAAAKAA</sequence>
<feature type="transmembrane region" description="Helical" evidence="1">
    <location>
        <begin position="156"/>
        <end position="175"/>
    </location>
</feature>
<name>A0A0D6H6C3_ALCXX</name>